<feature type="transmembrane region" description="Helical" evidence="1">
    <location>
        <begin position="20"/>
        <end position="42"/>
    </location>
</feature>
<dbReference type="InterPro" id="IPR011138">
    <property type="entry name" value="Cytochrome_b-558"/>
</dbReference>
<keyword evidence="1" id="KW-0812">Transmembrane</keyword>
<sequence>MNWLINTLGTSIGKKLMMAITGLCFCCFLIIHLAGNLTLYGGKDLFNAYAEHLHSLGPLLTISSWILLTLAIIHVLTGAILFYQNYRSRPVGYAVKKRAGGRSLGSATMPYTGFVLFAFIIFHLVNFHFTDKTNTTIYQIVAGAFADPVYVFIYIAAMIVAAIHVSHGFWSAFQTIGANHPKYMPIIAAVSIVFALIVGIGFGFIPIYFTLIL</sequence>
<evidence type="ECO:0000313" key="3">
    <source>
        <dbReference type="Proteomes" id="UP000605201"/>
    </source>
</evidence>
<dbReference type="GO" id="GO:0016020">
    <property type="term" value="C:membrane"/>
    <property type="evidence" value="ECO:0007669"/>
    <property type="project" value="InterPro"/>
</dbReference>
<dbReference type="SUPFAM" id="SSF81343">
    <property type="entry name" value="Fumarate reductase respiratory complex transmembrane subunits"/>
    <property type="match status" value="1"/>
</dbReference>
<protein>
    <submittedName>
        <fullName evidence="2">Succinate dehydrogenase cytochrome b subunit</fullName>
    </submittedName>
</protein>
<keyword evidence="1" id="KW-1133">Transmembrane helix</keyword>
<evidence type="ECO:0000256" key="1">
    <source>
        <dbReference type="SAM" id="Phobius"/>
    </source>
</evidence>
<accession>A0A8J6NUQ9</accession>
<dbReference type="InterPro" id="IPR034804">
    <property type="entry name" value="SQR/QFR_C/D"/>
</dbReference>
<dbReference type="NCBIfam" id="TIGR02046">
    <property type="entry name" value="sdhC_b558_fam"/>
    <property type="match status" value="1"/>
</dbReference>
<feature type="transmembrane region" description="Helical" evidence="1">
    <location>
        <begin position="62"/>
        <end position="83"/>
    </location>
</feature>
<proteinExistence type="predicted"/>
<dbReference type="EMBL" id="JACNIG010000247">
    <property type="protein sequence ID" value="MBC8432793.1"/>
    <property type="molecule type" value="Genomic_DNA"/>
</dbReference>
<dbReference type="AlphaFoldDB" id="A0A8J6NUQ9"/>
<reference evidence="2 3" key="1">
    <citation type="submission" date="2020-08" db="EMBL/GenBank/DDBJ databases">
        <title>Bridging the membrane lipid divide: bacteria of the FCB group superphylum have the potential to synthesize archaeal ether lipids.</title>
        <authorList>
            <person name="Villanueva L."/>
            <person name="Von Meijenfeldt F.A.B."/>
            <person name="Westbye A.B."/>
            <person name="Yadav S."/>
            <person name="Hopmans E.C."/>
            <person name="Dutilh B.E."/>
            <person name="Sinninghe Damste J.S."/>
        </authorList>
    </citation>
    <scope>NUCLEOTIDE SEQUENCE [LARGE SCALE GENOMIC DNA]</scope>
    <source>
        <strain evidence="2">NIOZ-UU17</strain>
    </source>
</reference>
<gene>
    <name evidence="2" type="ORF">H8D96_12845</name>
</gene>
<name>A0A8J6NUQ9_9BACT</name>
<feature type="transmembrane region" description="Helical" evidence="1">
    <location>
        <begin position="104"/>
        <end position="125"/>
    </location>
</feature>
<dbReference type="CDD" id="cd03498">
    <property type="entry name" value="SQR_TypeB_2_TM"/>
    <property type="match status" value="1"/>
</dbReference>
<dbReference type="Proteomes" id="UP000605201">
    <property type="component" value="Unassembled WGS sequence"/>
</dbReference>
<keyword evidence="1" id="KW-0472">Membrane</keyword>
<feature type="transmembrane region" description="Helical" evidence="1">
    <location>
        <begin position="186"/>
        <end position="209"/>
    </location>
</feature>
<evidence type="ECO:0000313" key="2">
    <source>
        <dbReference type="EMBL" id="MBC8432793.1"/>
    </source>
</evidence>
<dbReference type="Gene3D" id="1.20.1300.10">
    <property type="entry name" value="Fumarate reductase/succinate dehydrogenase, transmembrane subunit"/>
    <property type="match status" value="1"/>
</dbReference>
<feature type="transmembrane region" description="Helical" evidence="1">
    <location>
        <begin position="137"/>
        <end position="165"/>
    </location>
</feature>
<organism evidence="2 3">
    <name type="scientific">Candidatus Desulfatibia vada</name>
    <dbReference type="NCBI Taxonomy" id="2841696"/>
    <lineage>
        <taxon>Bacteria</taxon>
        <taxon>Pseudomonadati</taxon>
        <taxon>Thermodesulfobacteriota</taxon>
        <taxon>Desulfobacteria</taxon>
        <taxon>Desulfobacterales</taxon>
        <taxon>Desulfobacterales incertae sedis</taxon>
        <taxon>Candidatus Desulfatibia</taxon>
    </lineage>
</organism>
<comment type="caution">
    <text evidence="2">The sequence shown here is derived from an EMBL/GenBank/DDBJ whole genome shotgun (WGS) entry which is preliminary data.</text>
</comment>